<name>A0A7K0DN79_9NOCA</name>
<keyword evidence="1" id="KW-0812">Transmembrane</keyword>
<protein>
    <recommendedName>
        <fullName evidence="4">Transmembrane protein</fullName>
    </recommendedName>
</protein>
<reference evidence="2 3" key="1">
    <citation type="submission" date="2019-10" db="EMBL/GenBank/DDBJ databases">
        <title>Nocardia macrotermitis sp. nov. and Nocardia aurantia sp. nov., isolated from the gut of fungus growing-termite Macrotermes natalensis.</title>
        <authorList>
            <person name="Benndorf R."/>
            <person name="Schwitalla J."/>
            <person name="Martin K."/>
            <person name="De Beer W."/>
            <person name="Kaster A.-K."/>
            <person name="Vollmers J."/>
            <person name="Poulsen M."/>
            <person name="Beemelmanns C."/>
        </authorList>
    </citation>
    <scope>NUCLEOTIDE SEQUENCE [LARGE SCALE GENOMIC DNA]</scope>
    <source>
        <strain evidence="2 3">RB56</strain>
    </source>
</reference>
<evidence type="ECO:0008006" key="4">
    <source>
        <dbReference type="Google" id="ProtNLM"/>
    </source>
</evidence>
<dbReference type="EMBL" id="WEGI01000003">
    <property type="protein sequence ID" value="MQY26264.1"/>
    <property type="molecule type" value="Genomic_DNA"/>
</dbReference>
<feature type="transmembrane region" description="Helical" evidence="1">
    <location>
        <begin position="12"/>
        <end position="38"/>
    </location>
</feature>
<dbReference type="RefSeq" id="WP_153340240.1">
    <property type="nucleotide sequence ID" value="NZ_WEGI01000003.1"/>
</dbReference>
<gene>
    <name evidence="2" type="ORF">NRB56_18270</name>
</gene>
<keyword evidence="1" id="KW-0472">Membrane</keyword>
<keyword evidence="3" id="KW-1185">Reference proteome</keyword>
<organism evidence="2 3">
    <name type="scientific">Nocardia aurantia</name>
    <dbReference type="NCBI Taxonomy" id="2585199"/>
    <lineage>
        <taxon>Bacteria</taxon>
        <taxon>Bacillati</taxon>
        <taxon>Actinomycetota</taxon>
        <taxon>Actinomycetes</taxon>
        <taxon>Mycobacteriales</taxon>
        <taxon>Nocardiaceae</taxon>
        <taxon>Nocardia</taxon>
    </lineage>
</organism>
<sequence>MHTFYAIAKSLGEVTLIGLLLGAGIPLVFALGIRFWALEPAVAEGGSGAVAERRGNPVAQAIAYLCFALVIVAVVLGILYIAKDFISHTFDVQLFGAKPPKK</sequence>
<dbReference type="AlphaFoldDB" id="A0A7K0DN79"/>
<dbReference type="Proteomes" id="UP000431401">
    <property type="component" value="Unassembled WGS sequence"/>
</dbReference>
<proteinExistence type="predicted"/>
<evidence type="ECO:0000313" key="3">
    <source>
        <dbReference type="Proteomes" id="UP000431401"/>
    </source>
</evidence>
<feature type="transmembrane region" description="Helical" evidence="1">
    <location>
        <begin position="58"/>
        <end position="82"/>
    </location>
</feature>
<evidence type="ECO:0000256" key="1">
    <source>
        <dbReference type="SAM" id="Phobius"/>
    </source>
</evidence>
<accession>A0A7K0DN79</accession>
<comment type="caution">
    <text evidence="2">The sequence shown here is derived from an EMBL/GenBank/DDBJ whole genome shotgun (WGS) entry which is preliminary data.</text>
</comment>
<keyword evidence="1" id="KW-1133">Transmembrane helix</keyword>
<evidence type="ECO:0000313" key="2">
    <source>
        <dbReference type="EMBL" id="MQY26264.1"/>
    </source>
</evidence>